<feature type="region of interest" description="Disordered" evidence="6">
    <location>
        <begin position="407"/>
        <end position="429"/>
    </location>
</feature>
<dbReference type="InterPro" id="IPR036915">
    <property type="entry name" value="Cyclin-like_sf"/>
</dbReference>
<evidence type="ECO:0000256" key="3">
    <source>
        <dbReference type="ARBA" id="ARBA00023127"/>
    </source>
</evidence>
<feature type="region of interest" description="Disordered" evidence="6">
    <location>
        <begin position="1"/>
        <end position="54"/>
    </location>
</feature>
<dbReference type="PROSITE" id="PS00292">
    <property type="entry name" value="CYCLINS"/>
    <property type="match status" value="1"/>
</dbReference>
<proteinExistence type="inferred from homology"/>
<dbReference type="Pfam" id="PF00134">
    <property type="entry name" value="Cyclin_N"/>
    <property type="match status" value="1"/>
</dbReference>
<keyword evidence="4" id="KW-0131">Cell cycle</keyword>
<dbReference type="GO" id="GO:0019887">
    <property type="term" value="F:protein kinase regulator activity"/>
    <property type="evidence" value="ECO:0007669"/>
    <property type="project" value="UniProtKB-ARBA"/>
</dbReference>
<dbReference type="Proteomes" id="UP000249464">
    <property type="component" value="Unassembled WGS sequence"/>
</dbReference>
<dbReference type="SMART" id="SM00385">
    <property type="entry name" value="CYCLIN"/>
    <property type="match status" value="2"/>
</dbReference>
<dbReference type="CDD" id="cd20537">
    <property type="entry name" value="CYCLIN_CCNO-like_rpt2"/>
    <property type="match status" value="1"/>
</dbReference>
<dbReference type="CDD" id="cd20559">
    <property type="entry name" value="CYCLIN_ScCLN_like"/>
    <property type="match status" value="1"/>
</dbReference>
<feature type="compositionally biased region" description="Low complexity" evidence="6">
    <location>
        <begin position="24"/>
        <end position="45"/>
    </location>
</feature>
<dbReference type="AlphaFoldDB" id="A0A2X0PL16"/>
<dbReference type="InterPro" id="IPR006671">
    <property type="entry name" value="Cyclin_N"/>
</dbReference>
<dbReference type="Gene3D" id="1.10.472.10">
    <property type="entry name" value="Cyclin-like"/>
    <property type="match status" value="2"/>
</dbReference>
<dbReference type="Pfam" id="PF02984">
    <property type="entry name" value="Cyclin_C"/>
    <property type="match status" value="1"/>
</dbReference>
<evidence type="ECO:0000256" key="2">
    <source>
        <dbReference type="ARBA" id="ARBA00022618"/>
    </source>
</evidence>
<evidence type="ECO:0000256" key="5">
    <source>
        <dbReference type="RuleBase" id="RU000383"/>
    </source>
</evidence>
<evidence type="ECO:0000256" key="6">
    <source>
        <dbReference type="SAM" id="MobiDB-lite"/>
    </source>
</evidence>
<evidence type="ECO:0000256" key="4">
    <source>
        <dbReference type="ARBA" id="ARBA00023306"/>
    </source>
</evidence>
<dbReference type="PANTHER" id="PTHR10177">
    <property type="entry name" value="CYCLINS"/>
    <property type="match status" value="1"/>
</dbReference>
<dbReference type="SMART" id="SM01332">
    <property type="entry name" value="Cyclin_C"/>
    <property type="match status" value="1"/>
</dbReference>
<evidence type="ECO:0000259" key="7">
    <source>
        <dbReference type="SMART" id="SM00385"/>
    </source>
</evidence>
<feature type="domain" description="Cyclin-like" evidence="7">
    <location>
        <begin position="130"/>
        <end position="216"/>
    </location>
</feature>
<dbReference type="STRING" id="796604.A0A2X0PL16"/>
<feature type="domain" description="Cyclin-like" evidence="7">
    <location>
        <begin position="229"/>
        <end position="346"/>
    </location>
</feature>
<feature type="compositionally biased region" description="Polar residues" evidence="6">
    <location>
        <begin position="413"/>
        <end position="429"/>
    </location>
</feature>
<evidence type="ECO:0000313" key="9">
    <source>
        <dbReference type="EMBL" id="SGZ21587.1"/>
    </source>
</evidence>
<sequence length="557" mass="62659">MKITSNATTFPSTKAAFYNKKRSPSAASSSSSSSTCSSASSSGGSSKRRDSPLRDSIKRTMPELMSAQMQRQQAIPRSLAEQEMQSLLELEYRDDVRSYMHEMQAKTIPSVELIEQQPELQWYMRPYLVDFLIEIHLQHRLRPETLYLALNIVDRYVSKRIVFKKHYQLVGCAALWIAAKFEDAKDRVPTVPELCQMCVGAYDESAFIQMEGHVLTTINWVIGHPTAEAWLRLACVTGPLESQRTQHVARYLMEITLFHKDYIPFNPSDIALGSLLLARYMLGQSRRVSFFFSRVTEQARRVVPSPPVVQGLHHPDASRASWLTFGPRYFASLRQVFDESERVLQIASMLDECLSVHINTVSAIVYKKYSHQFYSRASIFVSEWSLSGRRFNYYEWTHPAATPLRKHVAGSSGRMSSSPAAPSSEILVSSSPARSMCDTVSSRSGASSDDSCFESDCEPLTPLTPLPPYEHHSSATEPTILFAQQQSWASQSMHRQSHEPIGKENLPRPAKSQQPRSHVAYPAVVRPPLARSSREMNAAPVLPPAVHRHSPCHQSVA</sequence>
<reference evidence="9 10" key="1">
    <citation type="submission" date="2016-11" db="EMBL/GenBank/DDBJ databases">
        <authorList>
            <person name="Jaros S."/>
            <person name="Januszkiewicz K."/>
            <person name="Wedrychowicz H."/>
        </authorList>
    </citation>
    <scope>NUCLEOTIDE SEQUENCE [LARGE SCALE GENOMIC DNA]</scope>
</reference>
<dbReference type="InterPro" id="IPR004367">
    <property type="entry name" value="Cyclin_C-dom"/>
</dbReference>
<comment type="similarity">
    <text evidence="1 5">Belongs to the cyclin family.</text>
</comment>
<dbReference type="GO" id="GO:0051301">
    <property type="term" value="P:cell division"/>
    <property type="evidence" value="ECO:0007669"/>
    <property type="project" value="UniProtKB-KW"/>
</dbReference>
<gene>
    <name evidence="9" type="primary">BQ5605_C021g09385</name>
    <name evidence="9" type="ORF">BQ5605_C021G09385</name>
</gene>
<name>A0A2X0PL16_9BASI</name>
<dbReference type="InterPro" id="IPR013763">
    <property type="entry name" value="Cyclin-like_dom"/>
</dbReference>
<evidence type="ECO:0000259" key="8">
    <source>
        <dbReference type="SMART" id="SM01332"/>
    </source>
</evidence>
<keyword evidence="10" id="KW-1185">Reference proteome</keyword>
<feature type="domain" description="Cyclin C-terminal" evidence="8">
    <location>
        <begin position="225"/>
        <end position="383"/>
    </location>
</feature>
<feature type="compositionally biased region" description="Basic and acidic residues" evidence="6">
    <location>
        <begin position="496"/>
        <end position="506"/>
    </location>
</feature>
<dbReference type="EMBL" id="FQNC01000083">
    <property type="protein sequence ID" value="SGZ21587.1"/>
    <property type="molecule type" value="Genomic_DNA"/>
</dbReference>
<protein>
    <submittedName>
        <fullName evidence="9">BQ5605_C021g09385 protein</fullName>
    </submittedName>
</protein>
<keyword evidence="2" id="KW-0132">Cell division</keyword>
<dbReference type="GO" id="GO:0044843">
    <property type="term" value="P:cell cycle G1/S phase transition"/>
    <property type="evidence" value="ECO:0007669"/>
    <property type="project" value="UniProtKB-ARBA"/>
</dbReference>
<accession>A0A2X0PL16</accession>
<dbReference type="GO" id="GO:0051726">
    <property type="term" value="P:regulation of cell cycle"/>
    <property type="evidence" value="ECO:0007669"/>
    <property type="project" value="UniProtKB-ARBA"/>
</dbReference>
<feature type="region of interest" description="Disordered" evidence="6">
    <location>
        <begin position="486"/>
        <end position="557"/>
    </location>
</feature>
<evidence type="ECO:0000256" key="1">
    <source>
        <dbReference type="ARBA" id="ARBA00008742"/>
    </source>
</evidence>
<organism evidence="9 10">
    <name type="scientific">Microbotryum silenes-dioicae</name>
    <dbReference type="NCBI Taxonomy" id="796604"/>
    <lineage>
        <taxon>Eukaryota</taxon>
        <taxon>Fungi</taxon>
        <taxon>Dikarya</taxon>
        <taxon>Basidiomycota</taxon>
        <taxon>Pucciniomycotina</taxon>
        <taxon>Microbotryomycetes</taxon>
        <taxon>Microbotryales</taxon>
        <taxon>Microbotryaceae</taxon>
        <taxon>Microbotryum</taxon>
    </lineage>
</organism>
<dbReference type="InterPro" id="IPR039361">
    <property type="entry name" value="Cyclin"/>
</dbReference>
<dbReference type="InterPro" id="IPR048258">
    <property type="entry name" value="Cyclins_cyclin-box"/>
</dbReference>
<dbReference type="SUPFAM" id="SSF47954">
    <property type="entry name" value="Cyclin-like"/>
    <property type="match status" value="2"/>
</dbReference>
<feature type="compositionally biased region" description="Polar residues" evidence="6">
    <location>
        <begin position="1"/>
        <end position="12"/>
    </location>
</feature>
<dbReference type="FunFam" id="1.10.472.10:FF:000010">
    <property type="entry name" value="G1/S-specific cyclin Cln1"/>
    <property type="match status" value="1"/>
</dbReference>
<keyword evidence="3 5" id="KW-0195">Cyclin</keyword>
<evidence type="ECO:0000313" key="10">
    <source>
        <dbReference type="Proteomes" id="UP000249464"/>
    </source>
</evidence>